<sequence length="450" mass="47490">MPKHSHTHPAQLAGRATGVLAVAVAALLASTVSGASMAQVRVADRPVTLTAESVNTPEVAGYDINTKGRARNVIFIQGDGMGVAHRELLRLALKGQNGDLVMNKMQVTGLVHTDSADTAQAVTDSAAAATAYATGVRSYNGAIGVDVNGKPVTNLLERARAAGKSTGLVTTAQVTDASPGAFSAHVANRSDQSEIARQIIEQSRVDVVLGGGEDWWYPAGNPGAWPDNPPTDPTEQSKGTKGNLVDRAKQLKYQYVTNAAELGKVNKGKVLGLFANEEMFEYHNEGEGDLYDPSVRLPVMATKAIDLLSRDRDGFFLFIEEEGIDEMAHHSNAKLMIKAGAELDRTVKIALDFAARTPGTLVLVVGDHETGGLAIENVDPNDENGSGEQSEDTVAIAHSNLKMVADWTTNGHTGAATPVTASGPGAQRLAGFIKNTQVHDAVLKAMGFRR</sequence>
<dbReference type="GO" id="GO:0004035">
    <property type="term" value="F:alkaline phosphatase activity"/>
    <property type="evidence" value="ECO:0007669"/>
    <property type="project" value="TreeGrafter"/>
</dbReference>
<keyword evidence="11" id="KW-0732">Signal</keyword>
<feature type="binding site" evidence="8">
    <location>
        <position position="412"/>
    </location>
    <ligand>
        <name>Zn(2+)</name>
        <dbReference type="ChEBI" id="CHEBI:29105"/>
        <label>2</label>
    </ligand>
</feature>
<dbReference type="Gene3D" id="3.40.720.10">
    <property type="entry name" value="Alkaline Phosphatase, subunit A"/>
    <property type="match status" value="1"/>
</dbReference>
<dbReference type="SUPFAM" id="SSF53649">
    <property type="entry name" value="Alkaline phosphatase-like"/>
    <property type="match status" value="1"/>
</dbReference>
<dbReference type="SMART" id="SM00098">
    <property type="entry name" value="alkPPc"/>
    <property type="match status" value="1"/>
</dbReference>
<evidence type="ECO:0000256" key="9">
    <source>
        <dbReference type="RuleBase" id="RU003946"/>
    </source>
</evidence>
<feature type="binding site" evidence="8">
    <location>
        <position position="79"/>
    </location>
    <ligand>
        <name>Zn(2+)</name>
        <dbReference type="ChEBI" id="CHEBI:29105"/>
        <label>2</label>
    </ligand>
</feature>
<feature type="binding site" evidence="8">
    <location>
        <position position="79"/>
    </location>
    <ligand>
        <name>Mg(2+)</name>
        <dbReference type="ChEBI" id="CHEBI:18420"/>
    </ligand>
</feature>
<comment type="cofactor">
    <cofactor evidence="8">
        <name>Mg(2+)</name>
        <dbReference type="ChEBI" id="CHEBI:18420"/>
    </cofactor>
    <text evidence="8">Binds 1 Mg(2+) ion.</text>
</comment>
<dbReference type="EMBL" id="LT985188">
    <property type="protein sequence ID" value="SPD86511.1"/>
    <property type="molecule type" value="Genomic_DNA"/>
</dbReference>
<dbReference type="PROSITE" id="PS00123">
    <property type="entry name" value="ALKALINE_PHOSPHATASE"/>
    <property type="match status" value="1"/>
</dbReference>
<keyword evidence="6 8" id="KW-0460">Magnesium</keyword>
<keyword evidence="2" id="KW-0597">Phosphoprotein</keyword>
<keyword evidence="4" id="KW-0378">Hydrolase</keyword>
<evidence type="ECO:0000313" key="13">
    <source>
        <dbReference type="Proteomes" id="UP000238164"/>
    </source>
</evidence>
<dbReference type="KEGG" id="mgg:MPLG2_1475"/>
<accession>A0A2N9JEG9</accession>
<dbReference type="CDD" id="cd16012">
    <property type="entry name" value="ALP"/>
    <property type="match status" value="1"/>
</dbReference>
<evidence type="ECO:0000256" key="3">
    <source>
        <dbReference type="ARBA" id="ARBA00022723"/>
    </source>
</evidence>
<dbReference type="InterPro" id="IPR018299">
    <property type="entry name" value="Alkaline_phosphatase_AS"/>
</dbReference>
<feature type="binding site" evidence="8">
    <location>
        <position position="367"/>
    </location>
    <ligand>
        <name>Zn(2+)</name>
        <dbReference type="ChEBI" id="CHEBI:29105"/>
        <label>2</label>
    </ligand>
</feature>
<feature type="active site" description="Phosphoserine intermediate" evidence="7">
    <location>
        <position position="125"/>
    </location>
</feature>
<dbReference type="AlphaFoldDB" id="A0A2N9JEG9"/>
<gene>
    <name evidence="12" type="ORF">MPLG2_1475</name>
</gene>
<keyword evidence="5 8" id="KW-0862">Zinc</keyword>
<evidence type="ECO:0000256" key="7">
    <source>
        <dbReference type="PIRSR" id="PIRSR601952-1"/>
    </source>
</evidence>
<feature type="region of interest" description="Disordered" evidence="10">
    <location>
        <begin position="221"/>
        <end position="241"/>
    </location>
</feature>
<evidence type="ECO:0000256" key="8">
    <source>
        <dbReference type="PIRSR" id="PIRSR601952-2"/>
    </source>
</evidence>
<dbReference type="PRINTS" id="PR00113">
    <property type="entry name" value="ALKPHPHTASE"/>
</dbReference>
<evidence type="ECO:0000256" key="2">
    <source>
        <dbReference type="ARBA" id="ARBA00022553"/>
    </source>
</evidence>
<dbReference type="RefSeq" id="WP_105185466.1">
    <property type="nucleotide sequence ID" value="NZ_BAAAGO010000033.1"/>
</dbReference>
<dbReference type="Pfam" id="PF00245">
    <property type="entry name" value="Alk_phosphatase"/>
    <property type="match status" value="1"/>
</dbReference>
<evidence type="ECO:0000256" key="10">
    <source>
        <dbReference type="SAM" id="MobiDB-lite"/>
    </source>
</evidence>
<feature type="binding site" evidence="8">
    <location>
        <position position="329"/>
    </location>
    <ligand>
        <name>Zn(2+)</name>
        <dbReference type="ChEBI" id="CHEBI:29105"/>
        <label>2</label>
    </ligand>
</feature>
<name>A0A2N9JEG9_9ACTN</name>
<dbReference type="GO" id="GO:0046872">
    <property type="term" value="F:metal ion binding"/>
    <property type="evidence" value="ECO:0007669"/>
    <property type="project" value="UniProtKB-KW"/>
</dbReference>
<feature type="binding site" evidence="8">
    <location>
        <position position="368"/>
    </location>
    <ligand>
        <name>Zn(2+)</name>
        <dbReference type="ChEBI" id="CHEBI:29105"/>
        <label>2</label>
    </ligand>
</feature>
<feature type="binding site" evidence="8">
    <location>
        <position position="325"/>
    </location>
    <ligand>
        <name>Zn(2+)</name>
        <dbReference type="ChEBI" id="CHEBI:29105"/>
        <label>2</label>
    </ligand>
</feature>
<evidence type="ECO:0000256" key="6">
    <source>
        <dbReference type="ARBA" id="ARBA00022842"/>
    </source>
</evidence>
<comment type="cofactor">
    <cofactor evidence="8">
        <name>Zn(2+)</name>
        <dbReference type="ChEBI" id="CHEBI:29105"/>
    </cofactor>
    <text evidence="8">Binds 2 Zn(2+) ions.</text>
</comment>
<evidence type="ECO:0000256" key="5">
    <source>
        <dbReference type="ARBA" id="ARBA00022833"/>
    </source>
</evidence>
<dbReference type="Proteomes" id="UP000238164">
    <property type="component" value="Chromosome 1"/>
</dbReference>
<reference evidence="12 13" key="1">
    <citation type="submission" date="2018-02" db="EMBL/GenBank/DDBJ databases">
        <authorList>
            <person name="Cohen D.B."/>
            <person name="Kent A.D."/>
        </authorList>
    </citation>
    <scope>NUCLEOTIDE SEQUENCE [LARGE SCALE GENOMIC DNA]</scope>
    <source>
        <strain evidence="12">1</strain>
    </source>
</reference>
<dbReference type="InterPro" id="IPR001952">
    <property type="entry name" value="Alkaline_phosphatase"/>
</dbReference>
<dbReference type="PANTHER" id="PTHR11596">
    <property type="entry name" value="ALKALINE PHOSPHATASE"/>
    <property type="match status" value="1"/>
</dbReference>
<dbReference type="PANTHER" id="PTHR11596:SF5">
    <property type="entry name" value="ALKALINE PHOSPHATASE"/>
    <property type="match status" value="1"/>
</dbReference>
<dbReference type="InterPro" id="IPR017850">
    <property type="entry name" value="Alkaline_phosphatase_core_sf"/>
</dbReference>
<evidence type="ECO:0000256" key="11">
    <source>
        <dbReference type="SAM" id="SignalP"/>
    </source>
</evidence>
<comment type="similarity">
    <text evidence="1 9">Belongs to the alkaline phosphatase family.</text>
</comment>
<evidence type="ECO:0000313" key="12">
    <source>
        <dbReference type="EMBL" id="SPD86511.1"/>
    </source>
</evidence>
<proteinExistence type="inferred from homology"/>
<feature type="binding site" evidence="8">
    <location>
        <position position="176"/>
    </location>
    <ligand>
        <name>Mg(2+)</name>
        <dbReference type="ChEBI" id="CHEBI:18420"/>
    </ligand>
</feature>
<feature type="signal peptide" evidence="11">
    <location>
        <begin position="1"/>
        <end position="38"/>
    </location>
</feature>
<feature type="binding site" evidence="8">
    <location>
        <position position="178"/>
    </location>
    <ligand>
        <name>Mg(2+)</name>
        <dbReference type="ChEBI" id="CHEBI:18420"/>
    </ligand>
</feature>
<keyword evidence="13" id="KW-1185">Reference proteome</keyword>
<keyword evidence="3 8" id="KW-0479">Metal-binding</keyword>
<evidence type="ECO:0000256" key="4">
    <source>
        <dbReference type="ARBA" id="ARBA00022801"/>
    </source>
</evidence>
<protein>
    <submittedName>
        <fullName evidence="12">Alkaline phosphatase</fullName>
    </submittedName>
</protein>
<dbReference type="OrthoDB" id="9794455at2"/>
<evidence type="ECO:0000256" key="1">
    <source>
        <dbReference type="ARBA" id="ARBA00005984"/>
    </source>
</evidence>
<organism evidence="12 13">
    <name type="scientific">Micropruina glycogenica</name>
    <dbReference type="NCBI Taxonomy" id="75385"/>
    <lineage>
        <taxon>Bacteria</taxon>
        <taxon>Bacillati</taxon>
        <taxon>Actinomycetota</taxon>
        <taxon>Actinomycetes</taxon>
        <taxon>Propionibacteriales</taxon>
        <taxon>Nocardioidaceae</taxon>
        <taxon>Micropruina</taxon>
    </lineage>
</organism>
<feature type="chain" id="PRO_5014621247" evidence="11">
    <location>
        <begin position="39"/>
        <end position="450"/>
    </location>
</feature>
<feature type="binding site" evidence="8">
    <location>
        <position position="320"/>
    </location>
    <ligand>
        <name>Mg(2+)</name>
        <dbReference type="ChEBI" id="CHEBI:18420"/>
    </ligand>
</feature>